<evidence type="ECO:0000256" key="5">
    <source>
        <dbReference type="PROSITE-ProRule" id="PRU01240"/>
    </source>
</evidence>
<dbReference type="EMBL" id="SMNA01000022">
    <property type="protein sequence ID" value="TDE88022.1"/>
    <property type="molecule type" value="Genomic_DNA"/>
</dbReference>
<dbReference type="PANTHER" id="PTHR43806">
    <property type="entry name" value="PEPTIDASE S8"/>
    <property type="match status" value="1"/>
</dbReference>
<dbReference type="InterPro" id="IPR015500">
    <property type="entry name" value="Peptidase_S8_subtilisin-rel"/>
</dbReference>
<dbReference type="InterPro" id="IPR050131">
    <property type="entry name" value="Peptidase_S8_subtilisin-like"/>
</dbReference>
<evidence type="ECO:0000256" key="6">
    <source>
        <dbReference type="SAM" id="MobiDB-lite"/>
    </source>
</evidence>
<dbReference type="InterPro" id="IPR036852">
    <property type="entry name" value="Peptidase_S8/S53_dom_sf"/>
</dbReference>
<dbReference type="PANTHER" id="PTHR43806:SF11">
    <property type="entry name" value="CEREVISIN-RELATED"/>
    <property type="match status" value="1"/>
</dbReference>
<comment type="similarity">
    <text evidence="1 5">Belongs to the peptidase S8 family.</text>
</comment>
<evidence type="ECO:0000256" key="8">
    <source>
        <dbReference type="SAM" id="SignalP"/>
    </source>
</evidence>
<keyword evidence="7" id="KW-0812">Transmembrane</keyword>
<feature type="signal peptide" evidence="8">
    <location>
        <begin position="1"/>
        <end position="25"/>
    </location>
</feature>
<organism evidence="10 11">
    <name type="scientific">Occultella glacieicola</name>
    <dbReference type="NCBI Taxonomy" id="2518684"/>
    <lineage>
        <taxon>Bacteria</taxon>
        <taxon>Bacillati</taxon>
        <taxon>Actinomycetota</taxon>
        <taxon>Actinomycetes</taxon>
        <taxon>Micrococcales</taxon>
        <taxon>Ruaniaceae</taxon>
        <taxon>Occultella</taxon>
    </lineage>
</organism>
<feature type="active site" description="Charge relay system" evidence="5">
    <location>
        <position position="112"/>
    </location>
</feature>
<protein>
    <submittedName>
        <fullName evidence="10">Peptidase S8</fullName>
    </submittedName>
</protein>
<feature type="domain" description="Peptidase S8/S53" evidence="9">
    <location>
        <begin position="69"/>
        <end position="334"/>
    </location>
</feature>
<dbReference type="PROSITE" id="PS00136">
    <property type="entry name" value="SUBTILASE_ASP"/>
    <property type="match status" value="1"/>
</dbReference>
<sequence>MSPHWLRRGLAALAAATLGTTLLIAQPVAPAHATSSSQDCSTDTPALVAASPPAFDALGVRQAWELATGAGTVVAVVDSGVNVANVHLREGVLPGVNLVRGTDPATTDAEGHGTVAASVIAARGVEGSGLMGVAFEAEILPVRVYYATSEEAQEQGVALTADRIAAGIRWAAENGADVINVSLSTTENVPAMAEAVRVATANGALVVASAGNRETSTVAEDVPRYPAAYPGVLGVSAVDVNGAWVPGASYTGEWVDVVATGQQVPAAFHWAGDCVQAPGDALPSSSWATAYVSGAAALVAQAHPGETPDQWAHRLMVTASRSQPADRDDRVGWGLVQPVAAIEFIDDGSAPGPASPIHPAPEPAPAPTSGIDLSPIEDPMAPTRAIALWWMIGGVAFGALVVLIARLGSARRPARRR</sequence>
<dbReference type="SUPFAM" id="SSF52743">
    <property type="entry name" value="Subtilisin-like"/>
    <property type="match status" value="1"/>
</dbReference>
<accession>A0ABY2DWJ8</accession>
<evidence type="ECO:0000256" key="1">
    <source>
        <dbReference type="ARBA" id="ARBA00011073"/>
    </source>
</evidence>
<evidence type="ECO:0000313" key="11">
    <source>
        <dbReference type="Proteomes" id="UP000504882"/>
    </source>
</evidence>
<keyword evidence="2 5" id="KW-0645">Protease</keyword>
<dbReference type="RefSeq" id="WP_133110272.1">
    <property type="nucleotide sequence ID" value="NZ_SMNA01000022.1"/>
</dbReference>
<evidence type="ECO:0000256" key="4">
    <source>
        <dbReference type="ARBA" id="ARBA00022825"/>
    </source>
</evidence>
<keyword evidence="8" id="KW-0732">Signal</keyword>
<feature type="chain" id="PRO_5045856963" evidence="8">
    <location>
        <begin position="26"/>
        <end position="417"/>
    </location>
</feature>
<feature type="compositionally biased region" description="Pro residues" evidence="6">
    <location>
        <begin position="353"/>
        <end position="366"/>
    </location>
</feature>
<keyword evidence="4 5" id="KW-0720">Serine protease</keyword>
<proteinExistence type="inferred from homology"/>
<feature type="active site" description="Charge relay system" evidence="5">
    <location>
        <position position="78"/>
    </location>
</feature>
<evidence type="ECO:0000256" key="7">
    <source>
        <dbReference type="SAM" id="Phobius"/>
    </source>
</evidence>
<keyword evidence="3 5" id="KW-0378">Hydrolase</keyword>
<dbReference type="InterPro" id="IPR023827">
    <property type="entry name" value="Peptidase_S8_Asp-AS"/>
</dbReference>
<feature type="active site" description="Charge relay system" evidence="5">
    <location>
        <position position="286"/>
    </location>
</feature>
<gene>
    <name evidence="10" type="ORF">EXU48_24200</name>
</gene>
<dbReference type="Proteomes" id="UP000504882">
    <property type="component" value="Unassembled WGS sequence"/>
</dbReference>
<keyword evidence="7" id="KW-1133">Transmembrane helix</keyword>
<evidence type="ECO:0000256" key="2">
    <source>
        <dbReference type="ARBA" id="ARBA00022670"/>
    </source>
</evidence>
<dbReference type="Pfam" id="PF00082">
    <property type="entry name" value="Peptidase_S8"/>
    <property type="match status" value="1"/>
</dbReference>
<reference evidence="10 11" key="1">
    <citation type="submission" date="2019-03" db="EMBL/GenBank/DDBJ databases">
        <title>Genomic features of bacteria from cold environments.</title>
        <authorList>
            <person name="Shen L."/>
        </authorList>
    </citation>
    <scope>NUCLEOTIDE SEQUENCE [LARGE SCALE GENOMIC DNA]</scope>
    <source>
        <strain evidence="11">T3246-1</strain>
    </source>
</reference>
<evidence type="ECO:0000256" key="3">
    <source>
        <dbReference type="ARBA" id="ARBA00022801"/>
    </source>
</evidence>
<evidence type="ECO:0000313" key="10">
    <source>
        <dbReference type="EMBL" id="TDE88022.1"/>
    </source>
</evidence>
<feature type="transmembrane region" description="Helical" evidence="7">
    <location>
        <begin position="387"/>
        <end position="407"/>
    </location>
</feature>
<keyword evidence="11" id="KW-1185">Reference proteome</keyword>
<feature type="region of interest" description="Disordered" evidence="6">
    <location>
        <begin position="348"/>
        <end position="376"/>
    </location>
</feature>
<name>A0ABY2DWJ8_9MICO</name>
<dbReference type="Gene3D" id="3.40.50.200">
    <property type="entry name" value="Peptidase S8/S53 domain"/>
    <property type="match status" value="1"/>
</dbReference>
<comment type="caution">
    <text evidence="10">The sequence shown here is derived from an EMBL/GenBank/DDBJ whole genome shotgun (WGS) entry which is preliminary data.</text>
</comment>
<keyword evidence="7" id="KW-0472">Membrane</keyword>
<dbReference type="InterPro" id="IPR000209">
    <property type="entry name" value="Peptidase_S8/S53_dom"/>
</dbReference>
<evidence type="ECO:0000259" key="9">
    <source>
        <dbReference type="Pfam" id="PF00082"/>
    </source>
</evidence>
<dbReference type="PROSITE" id="PS51892">
    <property type="entry name" value="SUBTILASE"/>
    <property type="match status" value="1"/>
</dbReference>
<dbReference type="PRINTS" id="PR00723">
    <property type="entry name" value="SUBTILISIN"/>
</dbReference>